<keyword evidence="3" id="KW-1185">Reference proteome</keyword>
<name>A0AAW1QRA0_9CHLO</name>
<evidence type="ECO:0000313" key="3">
    <source>
        <dbReference type="Proteomes" id="UP001489004"/>
    </source>
</evidence>
<protein>
    <submittedName>
        <fullName evidence="2">Uncharacterized protein</fullName>
    </submittedName>
</protein>
<dbReference type="Proteomes" id="UP001489004">
    <property type="component" value="Unassembled WGS sequence"/>
</dbReference>
<comment type="caution">
    <text evidence="2">The sequence shown here is derived from an EMBL/GenBank/DDBJ whole genome shotgun (WGS) entry which is preliminary data.</text>
</comment>
<organism evidence="2 3">
    <name type="scientific">[Myrmecia] bisecta</name>
    <dbReference type="NCBI Taxonomy" id="41462"/>
    <lineage>
        <taxon>Eukaryota</taxon>
        <taxon>Viridiplantae</taxon>
        <taxon>Chlorophyta</taxon>
        <taxon>core chlorophytes</taxon>
        <taxon>Trebouxiophyceae</taxon>
        <taxon>Trebouxiales</taxon>
        <taxon>Trebouxiaceae</taxon>
        <taxon>Myrmecia</taxon>
    </lineage>
</organism>
<proteinExistence type="predicted"/>
<feature type="region of interest" description="Disordered" evidence="1">
    <location>
        <begin position="43"/>
        <end position="62"/>
    </location>
</feature>
<feature type="region of interest" description="Disordered" evidence="1">
    <location>
        <begin position="493"/>
        <end position="523"/>
    </location>
</feature>
<dbReference type="AlphaFoldDB" id="A0AAW1QRA0"/>
<gene>
    <name evidence="2" type="ORF">WJX72_005415</name>
</gene>
<evidence type="ECO:0000256" key="1">
    <source>
        <dbReference type="SAM" id="MobiDB-lite"/>
    </source>
</evidence>
<accession>A0AAW1QRA0</accession>
<evidence type="ECO:0000313" key="2">
    <source>
        <dbReference type="EMBL" id="KAK9823775.1"/>
    </source>
</evidence>
<reference evidence="2 3" key="1">
    <citation type="journal article" date="2024" name="Nat. Commun.">
        <title>Phylogenomics reveals the evolutionary origins of lichenization in chlorophyte algae.</title>
        <authorList>
            <person name="Puginier C."/>
            <person name="Libourel C."/>
            <person name="Otte J."/>
            <person name="Skaloud P."/>
            <person name="Haon M."/>
            <person name="Grisel S."/>
            <person name="Petersen M."/>
            <person name="Berrin J.G."/>
            <person name="Delaux P.M."/>
            <person name="Dal Grande F."/>
            <person name="Keller J."/>
        </authorList>
    </citation>
    <scope>NUCLEOTIDE SEQUENCE [LARGE SCALE GENOMIC DNA]</scope>
    <source>
        <strain evidence="2 3">SAG 2043</strain>
    </source>
</reference>
<dbReference type="EMBL" id="JALJOR010000002">
    <property type="protein sequence ID" value="KAK9823775.1"/>
    <property type="molecule type" value="Genomic_DNA"/>
</dbReference>
<sequence>MGVLDRFAAGVSPDAWQIGGPPPVLLRSPSLAANSCWSFQTGSNTAHSQQRDKLATSTRSSNQQPFNDLLWFNTSLPMELHLYHVDYYMLQGRVVLKTAGALLEAGQIPSTLAYDTRFSFSMFTTTVNMYEGMSKVLGPYGFAPDVMYFNTGTWDAGSDGQCGFCGDWDAWKQNVKALMRRIKANCRLPGNRCFWGTITGLLKKDTRYQNATIMGKLTPQLLDEVNREDGDTKPVLHLVDRFVTSSQRQDQTRGQHMSHLVNVWDLQRMVNAYVALEGQALCKNSPMCQLLKHCRHHTDEKVCVALRLHLEPTKAARESSFRGFSSNHCRSARLTASRTQLRASGEYGTDLSCPQDAYLVLGLAHCFEKTDYGTNDVFVIEPVAANSLECMATGAKTCFKHVTSLTLGDALRKDKSMLPEQFQEGVYCEDFEFRCGASGRTWLRSHAQDNLMDIVPLGQVKSNWNFNLDEKRVLNMENIVNDADNVKQDMSIDVYGRKSEEDDVKPPSNGAQEEQKVEEEADELDALLLG</sequence>